<dbReference type="PANTHER" id="PTHR44936:SF10">
    <property type="entry name" value="SENSOR PROTEIN RSTB"/>
    <property type="match status" value="1"/>
</dbReference>
<keyword evidence="9" id="KW-1185">Reference proteome</keyword>
<dbReference type="InterPro" id="IPR003594">
    <property type="entry name" value="HATPase_dom"/>
</dbReference>
<dbReference type="RefSeq" id="WP_163634182.1">
    <property type="nucleotide sequence ID" value="NZ_JAAAMI010000002.1"/>
</dbReference>
<gene>
    <name evidence="8" type="ORF">GTK07_06355</name>
</gene>
<dbReference type="SMART" id="SM00387">
    <property type="entry name" value="HATPase_c"/>
    <property type="match status" value="1"/>
</dbReference>
<dbReference type="AlphaFoldDB" id="A0A6I5KSK2"/>
<dbReference type="PANTHER" id="PTHR44936">
    <property type="entry name" value="SENSOR PROTEIN CREC"/>
    <property type="match status" value="1"/>
</dbReference>
<dbReference type="EMBL" id="JAAAMI010000002">
    <property type="protein sequence ID" value="NDV42945.1"/>
    <property type="molecule type" value="Genomic_DNA"/>
</dbReference>
<dbReference type="Pfam" id="PF13589">
    <property type="entry name" value="HATPase_c_3"/>
    <property type="match status" value="1"/>
</dbReference>
<evidence type="ECO:0000256" key="2">
    <source>
        <dbReference type="ARBA" id="ARBA00012438"/>
    </source>
</evidence>
<protein>
    <recommendedName>
        <fullName evidence="2">histidine kinase</fullName>
        <ecNumber evidence="2">2.7.13.3</ecNumber>
    </recommendedName>
</protein>
<keyword evidence="5" id="KW-0418">Kinase</keyword>
<evidence type="ECO:0000313" key="9">
    <source>
        <dbReference type="Proteomes" id="UP000468707"/>
    </source>
</evidence>
<dbReference type="Gene3D" id="3.30.565.10">
    <property type="entry name" value="Histidine kinase-like ATPase, C-terminal domain"/>
    <property type="match status" value="2"/>
</dbReference>
<dbReference type="PROSITE" id="PS50109">
    <property type="entry name" value="HIS_KIN"/>
    <property type="match status" value="1"/>
</dbReference>
<evidence type="ECO:0000259" key="7">
    <source>
        <dbReference type="PROSITE" id="PS50109"/>
    </source>
</evidence>
<dbReference type="GO" id="GO:0005524">
    <property type="term" value="F:ATP binding"/>
    <property type="evidence" value="ECO:0007669"/>
    <property type="project" value="UniProtKB-KW"/>
</dbReference>
<feature type="domain" description="Histidine kinase" evidence="7">
    <location>
        <begin position="508"/>
        <end position="726"/>
    </location>
</feature>
<evidence type="ECO:0000313" key="8">
    <source>
        <dbReference type="EMBL" id="NDV42945.1"/>
    </source>
</evidence>
<dbReference type="Proteomes" id="UP000468707">
    <property type="component" value="Unassembled WGS sequence"/>
</dbReference>
<name>A0A6I5KSK2_9FLAO</name>
<dbReference type="GO" id="GO:0004673">
    <property type="term" value="F:protein histidine kinase activity"/>
    <property type="evidence" value="ECO:0007669"/>
    <property type="project" value="UniProtKB-EC"/>
</dbReference>
<evidence type="ECO:0000256" key="3">
    <source>
        <dbReference type="ARBA" id="ARBA00022679"/>
    </source>
</evidence>
<comment type="caution">
    <text evidence="8">The sequence shown here is derived from an EMBL/GenBank/DDBJ whole genome shotgun (WGS) entry which is preliminary data.</text>
</comment>
<dbReference type="Pfam" id="PF02518">
    <property type="entry name" value="HATPase_c"/>
    <property type="match status" value="1"/>
</dbReference>
<evidence type="ECO:0000256" key="1">
    <source>
        <dbReference type="ARBA" id="ARBA00000085"/>
    </source>
</evidence>
<comment type="catalytic activity">
    <reaction evidence="1">
        <text>ATP + protein L-histidine = ADP + protein N-phospho-L-histidine.</text>
        <dbReference type="EC" id="2.7.13.3"/>
    </reaction>
</comment>
<evidence type="ECO:0000256" key="4">
    <source>
        <dbReference type="ARBA" id="ARBA00022741"/>
    </source>
</evidence>
<dbReference type="InterPro" id="IPR005467">
    <property type="entry name" value="His_kinase_dom"/>
</dbReference>
<dbReference type="PRINTS" id="PR00344">
    <property type="entry name" value="BCTRLSENSOR"/>
</dbReference>
<keyword evidence="6" id="KW-0067">ATP-binding</keyword>
<dbReference type="InterPro" id="IPR036890">
    <property type="entry name" value="HATPase_C_sf"/>
</dbReference>
<accession>A0A6I5KSK2</accession>
<dbReference type="InterPro" id="IPR050980">
    <property type="entry name" value="2C_sensor_his_kinase"/>
</dbReference>
<proteinExistence type="predicted"/>
<reference evidence="8 9" key="1">
    <citation type="submission" date="2020-01" db="EMBL/GenBank/DDBJ databases">
        <title>Muricauda sediminis sp.nov. 40Bstr401.</title>
        <authorList>
            <person name="Xue Z."/>
            <person name="Zhu S."/>
            <person name="Ren N."/>
            <person name="Chen T."/>
            <person name="Chen X."/>
            <person name="Chen J."/>
            <person name="Yang J."/>
        </authorList>
    </citation>
    <scope>NUCLEOTIDE SEQUENCE [LARGE SCALE GENOMIC DNA]</scope>
    <source>
        <strain evidence="8 9">40Bstr401</strain>
    </source>
</reference>
<sequence length="726" mass="83370">MDSKPELSYKIRPAARIIHTIGSDLIGDSYAALVELVKNSYDADSSKVDINFEYKSIDNEDALVILISDDGHGMNFDTVINKWLVPATDDKLKRKESPKGRKFQGRKGIGRFAASILGQEMTLSSIDENGEKTTVVIDWRKFKTDEFLEKIELLVEKEMTNEESGTQIEIIAKNEVKDSKISAWDKNSIESLVNELRKLISPFKDFENDRFTINLSFTNCPIEGYNERDFEIETYPIIELYDYRISGIVDSQGTASLLYENNVTDVKQSENINTHFELQNGGKYCGELTIDFRVFDREPEAIDNLINKGLIDPVTEKFAGKNEAKRMLNEVYGVNIYKNQFRIRPYGNGGIDWLDLDKDRIQNFTLKISNNQIVGFINIQSEELSNLEEKSARDGLKENEYYQGLKEISQKVLKELELRRLTFRERSLKSRKGRTSIQNSMNNLFSFSELSNNIESKLEKFNVSKVNINEIKDILKKEEESKAELLEDIQKTIAIYQGQATLGKIVNFILHEGRKPIQFLNTEIKVIERYIRHYKASKDEEILDEVSESVEAFRKNSKLISDLFKRVNPLASQRRGNKKEFKIKPIIEDSYKVFKQSLNESNIRFSIICDDIVSLYGWEEDLYVAMTNLIENSIYWLTNSKKDSREIEVTVSKTLESIKIDYKDNGPGLTDDEIESDIIFEPGYSKKHNGTGLGLAIAGEAVERLNGKLKARKSNEGAYFQIEIEL</sequence>
<evidence type="ECO:0000256" key="6">
    <source>
        <dbReference type="ARBA" id="ARBA00022840"/>
    </source>
</evidence>
<dbReference type="InterPro" id="IPR004358">
    <property type="entry name" value="Sig_transdc_His_kin-like_C"/>
</dbReference>
<dbReference type="EC" id="2.7.13.3" evidence="2"/>
<dbReference type="SUPFAM" id="SSF55874">
    <property type="entry name" value="ATPase domain of HSP90 chaperone/DNA topoisomerase II/histidine kinase"/>
    <property type="match status" value="2"/>
</dbReference>
<evidence type="ECO:0000256" key="5">
    <source>
        <dbReference type="ARBA" id="ARBA00022777"/>
    </source>
</evidence>
<organism evidence="8 9">
    <name type="scientific">Flagellimonas sediminis</name>
    <dbReference type="NCBI Taxonomy" id="2696468"/>
    <lineage>
        <taxon>Bacteria</taxon>
        <taxon>Pseudomonadati</taxon>
        <taxon>Bacteroidota</taxon>
        <taxon>Flavobacteriia</taxon>
        <taxon>Flavobacteriales</taxon>
        <taxon>Flavobacteriaceae</taxon>
        <taxon>Flagellimonas</taxon>
    </lineage>
</organism>
<keyword evidence="4" id="KW-0547">Nucleotide-binding</keyword>
<keyword evidence="3" id="KW-0808">Transferase</keyword>